<protein>
    <submittedName>
        <fullName evidence="1">Uncharacterized protein</fullName>
    </submittedName>
</protein>
<gene>
    <name evidence="1" type="ORF">LCGC14_1937310</name>
</gene>
<dbReference type="AlphaFoldDB" id="A0A0F9HZU9"/>
<dbReference type="EMBL" id="LAZR01020908">
    <property type="protein sequence ID" value="KKL87180.1"/>
    <property type="molecule type" value="Genomic_DNA"/>
</dbReference>
<reference evidence="1" key="1">
    <citation type="journal article" date="2015" name="Nature">
        <title>Complex archaea that bridge the gap between prokaryotes and eukaryotes.</title>
        <authorList>
            <person name="Spang A."/>
            <person name="Saw J.H."/>
            <person name="Jorgensen S.L."/>
            <person name="Zaremba-Niedzwiedzka K."/>
            <person name="Martijn J."/>
            <person name="Lind A.E."/>
            <person name="van Eijk R."/>
            <person name="Schleper C."/>
            <person name="Guy L."/>
            <person name="Ettema T.J."/>
        </authorList>
    </citation>
    <scope>NUCLEOTIDE SEQUENCE</scope>
</reference>
<evidence type="ECO:0000313" key="1">
    <source>
        <dbReference type="EMBL" id="KKL87180.1"/>
    </source>
</evidence>
<proteinExistence type="predicted"/>
<sequence>MAALIRAGDISLLINKKAYTNPADADLQTALRVSNAFNKTEIVLEEAVIDIEMLTEVRSLLIKLTGNRKIDETSAALSESFESMAKELLGKADKAMYWAKAARFPLAESFTGAFEFFDKLFKLSHPNHRIKFLYDAKGKIVEGYRNTIEDTDSFIRKWGTAYTEARVFTDSLTPVKYRLPQKGVSLKFLIAFKDALEGKTLLDAQVWRDIEALKASAAVELEKLQIECREGAIVCTA</sequence>
<comment type="caution">
    <text evidence="1">The sequence shown here is derived from an EMBL/GenBank/DDBJ whole genome shotgun (WGS) entry which is preliminary data.</text>
</comment>
<organism evidence="1">
    <name type="scientific">marine sediment metagenome</name>
    <dbReference type="NCBI Taxonomy" id="412755"/>
    <lineage>
        <taxon>unclassified sequences</taxon>
        <taxon>metagenomes</taxon>
        <taxon>ecological metagenomes</taxon>
    </lineage>
</organism>
<name>A0A0F9HZU9_9ZZZZ</name>
<accession>A0A0F9HZU9</accession>